<reference evidence="1" key="1">
    <citation type="journal article" date="2019" name="Environ. Microbiol.">
        <title>Fungal ecological strategies reflected in gene transcription - a case study of two litter decomposers.</title>
        <authorList>
            <person name="Barbi F."/>
            <person name="Kohler A."/>
            <person name="Barry K."/>
            <person name="Baskaran P."/>
            <person name="Daum C."/>
            <person name="Fauchery L."/>
            <person name="Ihrmark K."/>
            <person name="Kuo A."/>
            <person name="LaButti K."/>
            <person name="Lipzen A."/>
            <person name="Morin E."/>
            <person name="Grigoriev I.V."/>
            <person name="Henrissat B."/>
            <person name="Lindahl B."/>
            <person name="Martin F."/>
        </authorList>
    </citation>
    <scope>NUCLEOTIDE SEQUENCE</scope>
    <source>
        <strain evidence="1">JB14</strain>
    </source>
</reference>
<evidence type="ECO:0000313" key="2">
    <source>
        <dbReference type="Proteomes" id="UP000799118"/>
    </source>
</evidence>
<name>A0A6A4GHA8_9AGAR</name>
<evidence type="ECO:0000313" key="1">
    <source>
        <dbReference type="EMBL" id="KAE9384754.1"/>
    </source>
</evidence>
<accession>A0A6A4GHA8</accession>
<keyword evidence="2" id="KW-1185">Reference proteome</keyword>
<proteinExistence type="predicted"/>
<sequence>MWIPHLALRQEEQLPLTGPHPAKVVKEIKLHTLEGNRIATMKSLADEVELSMVKFGLSEYLPIQSALNEDIELREQGRINENEMDTNGLEPIPISRILDQSLCHEKNQVAFQSSASSETLLDQFLIIEQTNERMWISHTDGKEW</sequence>
<dbReference type="AlphaFoldDB" id="A0A6A4GHA8"/>
<dbReference type="EMBL" id="ML770087">
    <property type="protein sequence ID" value="KAE9384754.1"/>
    <property type="molecule type" value="Genomic_DNA"/>
</dbReference>
<dbReference type="OrthoDB" id="3032681at2759"/>
<protein>
    <submittedName>
        <fullName evidence="1">Uncharacterized protein</fullName>
    </submittedName>
</protein>
<organism evidence="1 2">
    <name type="scientific">Gymnopus androsaceus JB14</name>
    <dbReference type="NCBI Taxonomy" id="1447944"/>
    <lineage>
        <taxon>Eukaryota</taxon>
        <taxon>Fungi</taxon>
        <taxon>Dikarya</taxon>
        <taxon>Basidiomycota</taxon>
        <taxon>Agaricomycotina</taxon>
        <taxon>Agaricomycetes</taxon>
        <taxon>Agaricomycetidae</taxon>
        <taxon>Agaricales</taxon>
        <taxon>Marasmiineae</taxon>
        <taxon>Omphalotaceae</taxon>
        <taxon>Gymnopus</taxon>
    </lineage>
</organism>
<gene>
    <name evidence="1" type="ORF">BT96DRAFT_950338</name>
</gene>
<dbReference type="Proteomes" id="UP000799118">
    <property type="component" value="Unassembled WGS sequence"/>
</dbReference>